<organism evidence="2 3">
    <name type="scientific">Trifolium pratense</name>
    <name type="common">Red clover</name>
    <dbReference type="NCBI Taxonomy" id="57577"/>
    <lineage>
        <taxon>Eukaryota</taxon>
        <taxon>Viridiplantae</taxon>
        <taxon>Streptophyta</taxon>
        <taxon>Embryophyta</taxon>
        <taxon>Tracheophyta</taxon>
        <taxon>Spermatophyta</taxon>
        <taxon>Magnoliopsida</taxon>
        <taxon>eudicotyledons</taxon>
        <taxon>Gunneridae</taxon>
        <taxon>Pentapetalae</taxon>
        <taxon>rosids</taxon>
        <taxon>fabids</taxon>
        <taxon>Fabales</taxon>
        <taxon>Fabaceae</taxon>
        <taxon>Papilionoideae</taxon>
        <taxon>50 kb inversion clade</taxon>
        <taxon>NPAAA clade</taxon>
        <taxon>Hologalegina</taxon>
        <taxon>IRL clade</taxon>
        <taxon>Trifolieae</taxon>
        <taxon>Trifolium</taxon>
    </lineage>
</organism>
<dbReference type="PANTHER" id="PTHR44303">
    <property type="entry name" value="DNAJ HOMOLOG SUBFAMILY C MEMBER 16"/>
    <property type="match status" value="1"/>
</dbReference>
<dbReference type="InterPro" id="IPR052448">
    <property type="entry name" value="DnaJ_C16_autophagy_reg"/>
</dbReference>
<evidence type="ECO:0000313" key="3">
    <source>
        <dbReference type="Proteomes" id="UP000236291"/>
    </source>
</evidence>
<keyword evidence="2" id="KW-0346">Stress response</keyword>
<feature type="compositionally biased region" description="Low complexity" evidence="1">
    <location>
        <begin position="439"/>
        <end position="450"/>
    </location>
</feature>
<feature type="compositionally biased region" description="Basic and acidic residues" evidence="1">
    <location>
        <begin position="451"/>
        <end position="463"/>
    </location>
</feature>
<dbReference type="AlphaFoldDB" id="A0A2K3P323"/>
<reference evidence="2 3" key="1">
    <citation type="journal article" date="2014" name="Am. J. Bot.">
        <title>Genome assembly and annotation for red clover (Trifolium pratense; Fabaceae).</title>
        <authorList>
            <person name="Istvanek J."/>
            <person name="Jaros M."/>
            <person name="Krenek A."/>
            <person name="Repkova J."/>
        </authorList>
    </citation>
    <scope>NUCLEOTIDE SEQUENCE [LARGE SCALE GENOMIC DNA]</scope>
    <source>
        <strain evidence="3">cv. Tatra</strain>
        <tissue evidence="2">Young leaves</tissue>
    </source>
</reference>
<sequence length="495" mass="55354">MYQLYSSGSNRCAEFSKSWNKIGSLLDSFANTGMVELGEKEVSIYFADKRSTGKPFFRNGIPSLFAIPAGCHTAKCFRRFDGELTIDKVTNWFATTVLALPQINYYTKESLVPSFFGKSSHHKVKVILFSKSGERASPFIRQVAKDYWAYASFALILWREEESSYWLDAFEVESAPAIVFLKGPGVKPVVHHGPVNNSLFLSMMENNKEQELPQLRSVTSMELGCDPRGYSRAGYDTIIWVQDTLSKQSEVDASSENQPLAPVVDAFKRKRLTFAWLDGEKQKDYCQFYLGEGASEGTCGQRKGMNDIPRLLVIRYLRNSSAVDARTQELSKFKSLLVQDIIDDSDQAGQFVAGYKGAADVSETLRTPKLVPDDTEPIWSKTAQQIPLKNILQQILGVVGGLSVYLDDPRIGPFLLLAALISLGTVWLRRSQQVNLSESKQPTQPSSTEPPSHDERKPKPNERVRRRSGKNAPPSMTDSEPPNAYQMPLSDSESD</sequence>
<dbReference type="EMBL" id="ASHM01003312">
    <property type="protein sequence ID" value="PNY09692.1"/>
    <property type="molecule type" value="Genomic_DNA"/>
</dbReference>
<comment type="caution">
    <text evidence="2">The sequence shown here is derived from an EMBL/GenBank/DDBJ whole genome shotgun (WGS) entry which is preliminary data.</text>
</comment>
<accession>A0A2K3P323</accession>
<evidence type="ECO:0000256" key="1">
    <source>
        <dbReference type="SAM" id="MobiDB-lite"/>
    </source>
</evidence>
<dbReference type="Proteomes" id="UP000236291">
    <property type="component" value="Unassembled WGS sequence"/>
</dbReference>
<reference evidence="2 3" key="2">
    <citation type="journal article" date="2017" name="Front. Plant Sci.">
        <title>Gene Classification and Mining of Molecular Markers Useful in Red Clover (Trifolium pratense) Breeding.</title>
        <authorList>
            <person name="Istvanek J."/>
            <person name="Dluhosova J."/>
            <person name="Dluhos P."/>
            <person name="Patkova L."/>
            <person name="Nedelnik J."/>
            <person name="Repkova J."/>
        </authorList>
    </citation>
    <scope>NUCLEOTIDE SEQUENCE [LARGE SCALE GENOMIC DNA]</scope>
    <source>
        <strain evidence="3">cv. Tatra</strain>
        <tissue evidence="2">Young leaves</tissue>
    </source>
</reference>
<dbReference type="STRING" id="57577.A0A2K3P323"/>
<protein>
    <submittedName>
        <fullName evidence="2">DnaJ heat shock n-terminal domain-containing protein</fullName>
    </submittedName>
</protein>
<dbReference type="PANTHER" id="PTHR44303:SF2">
    <property type="entry name" value="DNAJ HOMOLOG SUBFAMILY C MEMBER 16"/>
    <property type="match status" value="1"/>
</dbReference>
<proteinExistence type="predicted"/>
<feature type="region of interest" description="Disordered" evidence="1">
    <location>
        <begin position="435"/>
        <end position="495"/>
    </location>
</feature>
<gene>
    <name evidence="2" type="ORF">L195_g006248</name>
</gene>
<evidence type="ECO:0000313" key="2">
    <source>
        <dbReference type="EMBL" id="PNY09692.1"/>
    </source>
</evidence>
<name>A0A2K3P323_TRIPR</name>